<dbReference type="PANTHER" id="PTHR46072:SF4">
    <property type="entry name" value="AMIDASE C550.07-RELATED"/>
    <property type="match status" value="1"/>
</dbReference>
<dbReference type="AlphaFoldDB" id="A0A9W6YTT3"/>
<comment type="catalytic activity">
    <reaction evidence="1">
        <text>a monocarboxylic acid amide + H2O = a monocarboxylate + NH4(+)</text>
        <dbReference type="Rhea" id="RHEA:12020"/>
        <dbReference type="ChEBI" id="CHEBI:15377"/>
        <dbReference type="ChEBI" id="CHEBI:28938"/>
        <dbReference type="ChEBI" id="CHEBI:35757"/>
        <dbReference type="ChEBI" id="CHEBI:83628"/>
        <dbReference type="EC" id="3.5.1.4"/>
    </reaction>
</comment>
<dbReference type="PROSITE" id="PS00571">
    <property type="entry name" value="AMIDASES"/>
    <property type="match status" value="1"/>
</dbReference>
<dbReference type="InterPro" id="IPR023631">
    <property type="entry name" value="Amidase_dom"/>
</dbReference>
<dbReference type="PIRSF" id="PIRSF001221">
    <property type="entry name" value="Amidase_fungi"/>
    <property type="match status" value="1"/>
</dbReference>
<protein>
    <recommendedName>
        <fullName evidence="3">amidase</fullName>
        <ecNumber evidence="3">3.5.1.4</ecNumber>
    </recommendedName>
</protein>
<feature type="active site" description="Charge relay system" evidence="5">
    <location>
        <position position="239"/>
    </location>
</feature>
<proteinExistence type="inferred from homology"/>
<dbReference type="SUPFAM" id="SSF75304">
    <property type="entry name" value="Amidase signature (AS) enzymes"/>
    <property type="match status" value="1"/>
</dbReference>
<feature type="active site" description="Acyl-ester intermediate" evidence="5">
    <location>
        <position position="263"/>
    </location>
</feature>
<dbReference type="GO" id="GO:0004040">
    <property type="term" value="F:amidase activity"/>
    <property type="evidence" value="ECO:0007669"/>
    <property type="project" value="UniProtKB-EC"/>
</dbReference>
<feature type="domain" description="Amidase" evidence="7">
    <location>
        <begin position="109"/>
        <end position="565"/>
    </location>
</feature>
<comment type="similarity">
    <text evidence="2">Belongs to the amidase family.</text>
</comment>
<dbReference type="InterPro" id="IPR036928">
    <property type="entry name" value="AS_sf"/>
</dbReference>
<accession>A0A9W6YTT3</accession>
<evidence type="ECO:0000256" key="1">
    <source>
        <dbReference type="ARBA" id="ARBA00001311"/>
    </source>
</evidence>
<dbReference type="EC" id="3.5.1.4" evidence="3"/>
<sequence length="578" mass="63763">MTQLDTGAPSQKVIESLYKFTDDFSDPSKFEQWKPKIKAYQESLNKNALPEYKVPESDVPKTLDTAPFNTIAYLSKTKHLSSEEHTITNLTATELASAIASKKYTSVQVLKAFAHRAVIAHQFTNFACDFFINEAITRAQSLDDHLAKTGKTVGPLHGVPISLKEQIGYAGRITHGGWVSYLDNIPKEDGVTIAVLRNLGAVFYVRTNEPQTLMHLDSNNNIVGRTRNAHNSLLTSGGSSGGEGASVSTKASPLGVGTDIGGSIRAPAAFAGVYGLRPTTRRISTAGGVSSGRGQESCVAVAGPLANSMDDIEFFMKSYINEGKPWDLDQWCFPMPWRTISTPKKPTEIKVAIMWDDGLVKPHPPITRGLKYLEEKLTKAGVEVVKFDPIETQKAYDVVHDMYNCDGNFMERQMLGKSGEPLLPLTKWCLSFGHGDKALTVAENRDLNYHRDNLRKLYNDYFVQSGVDLIISPTYVGVAPVCINDAIAGPYYWGYTSLWNILDLPTLVMPTGLKQDPAVDVKESNLPAPRSVIEEIEQNKYIPELFVDAPVAFQFTGRRYFDEEVVSVGKVIDGILRN</sequence>
<evidence type="ECO:0000256" key="6">
    <source>
        <dbReference type="PIRSR" id="PIRSR001221-2"/>
    </source>
</evidence>
<evidence type="ECO:0000313" key="9">
    <source>
        <dbReference type="Proteomes" id="UP001165063"/>
    </source>
</evidence>
<feature type="binding site" evidence="6">
    <location>
        <position position="213"/>
    </location>
    <ligand>
        <name>substrate</name>
    </ligand>
</feature>
<evidence type="ECO:0000256" key="5">
    <source>
        <dbReference type="PIRSR" id="PIRSR001221-1"/>
    </source>
</evidence>
<evidence type="ECO:0000256" key="3">
    <source>
        <dbReference type="ARBA" id="ARBA00012922"/>
    </source>
</evidence>
<name>A0A9W6YTT3_AMBMO</name>
<dbReference type="PANTHER" id="PTHR46072">
    <property type="entry name" value="AMIDASE-RELATED-RELATED"/>
    <property type="match status" value="1"/>
</dbReference>
<comment type="caution">
    <text evidence="8">The sequence shown here is derived from an EMBL/GenBank/DDBJ whole genome shotgun (WGS) entry which is preliminary data.</text>
</comment>
<dbReference type="Pfam" id="PF01425">
    <property type="entry name" value="Amidase"/>
    <property type="match status" value="1"/>
</dbReference>
<evidence type="ECO:0000259" key="7">
    <source>
        <dbReference type="Pfam" id="PF01425"/>
    </source>
</evidence>
<evidence type="ECO:0000256" key="4">
    <source>
        <dbReference type="ARBA" id="ARBA00022801"/>
    </source>
</evidence>
<feature type="binding site" evidence="6">
    <location>
        <position position="239"/>
    </location>
    <ligand>
        <name>substrate</name>
    </ligand>
</feature>
<keyword evidence="9" id="KW-1185">Reference proteome</keyword>
<dbReference type="OrthoDB" id="6428749at2759"/>
<organism evidence="8 9">
    <name type="scientific">Ambrosiozyma monospora</name>
    <name type="common">Yeast</name>
    <name type="synonym">Endomycopsis monosporus</name>
    <dbReference type="NCBI Taxonomy" id="43982"/>
    <lineage>
        <taxon>Eukaryota</taxon>
        <taxon>Fungi</taxon>
        <taxon>Dikarya</taxon>
        <taxon>Ascomycota</taxon>
        <taxon>Saccharomycotina</taxon>
        <taxon>Pichiomycetes</taxon>
        <taxon>Pichiales</taxon>
        <taxon>Pichiaceae</taxon>
        <taxon>Ambrosiozyma</taxon>
    </lineage>
</organism>
<reference evidence="8" key="1">
    <citation type="submission" date="2023-04" db="EMBL/GenBank/DDBJ databases">
        <title>Ambrosiozyma monospora NBRC 1965.</title>
        <authorList>
            <person name="Ichikawa N."/>
            <person name="Sato H."/>
            <person name="Tonouchi N."/>
        </authorList>
    </citation>
    <scope>NUCLEOTIDE SEQUENCE</scope>
    <source>
        <strain evidence="8">NBRC 1965</strain>
    </source>
</reference>
<evidence type="ECO:0000256" key="2">
    <source>
        <dbReference type="ARBA" id="ARBA00009199"/>
    </source>
</evidence>
<feature type="binding site" evidence="6">
    <location>
        <begin position="260"/>
        <end position="263"/>
    </location>
    <ligand>
        <name>substrate</name>
    </ligand>
</feature>
<feature type="active site" description="Charge relay system" evidence="5">
    <location>
        <position position="164"/>
    </location>
</feature>
<dbReference type="InterPro" id="IPR020556">
    <property type="entry name" value="Amidase_CS"/>
</dbReference>
<dbReference type="Proteomes" id="UP001165063">
    <property type="component" value="Unassembled WGS sequence"/>
</dbReference>
<gene>
    <name evidence="8" type="ORF">Amon01_000421800</name>
</gene>
<keyword evidence="4" id="KW-0378">Hydrolase</keyword>
<dbReference type="EMBL" id="BSXU01001974">
    <property type="protein sequence ID" value="GMG32984.1"/>
    <property type="molecule type" value="Genomic_DNA"/>
</dbReference>
<evidence type="ECO:0000313" key="8">
    <source>
        <dbReference type="EMBL" id="GMG32984.1"/>
    </source>
</evidence>
<dbReference type="Gene3D" id="3.90.1300.10">
    <property type="entry name" value="Amidase signature (AS) domain"/>
    <property type="match status" value="1"/>
</dbReference>